<comment type="caution">
    <text evidence="2">The sequence shown here is derived from an EMBL/GenBank/DDBJ whole genome shotgun (WGS) entry which is preliminary data.</text>
</comment>
<protein>
    <submittedName>
        <fullName evidence="2">Uncharacterized protein</fullName>
    </submittedName>
</protein>
<dbReference type="RefSeq" id="WP_377785393.1">
    <property type="nucleotide sequence ID" value="NZ_JBHSLI010000001.1"/>
</dbReference>
<keyword evidence="1" id="KW-0175">Coiled coil</keyword>
<sequence length="190" mass="20659">MSRGPFQHNEEGKRGVALSLSNAVFSKLIKLGRELGKTPQRMAQELFDEAYAARCMGKSAAGQVAAAGAMADALEEDLQQQLAEARDQVKQREAVIAGKDRQLLDQAAEIREMREAAKGQLVVVNQASEILKREAEPARRLAPVDQDAGEHEKIVQLKRLIRAKAACGLTPRAIARELGLPTEAVRQALA</sequence>
<feature type="coiled-coil region" evidence="1">
    <location>
        <begin position="64"/>
        <end position="95"/>
    </location>
</feature>
<name>A0ABW0EZ09_9HYPH</name>
<organism evidence="2 3">
    <name type="scientific">Bosea minatitlanensis</name>
    <dbReference type="NCBI Taxonomy" id="128782"/>
    <lineage>
        <taxon>Bacteria</taxon>
        <taxon>Pseudomonadati</taxon>
        <taxon>Pseudomonadota</taxon>
        <taxon>Alphaproteobacteria</taxon>
        <taxon>Hyphomicrobiales</taxon>
        <taxon>Boseaceae</taxon>
        <taxon>Bosea</taxon>
    </lineage>
</organism>
<gene>
    <name evidence="2" type="ORF">ACFPK2_00545</name>
</gene>
<evidence type="ECO:0000313" key="3">
    <source>
        <dbReference type="Proteomes" id="UP001595976"/>
    </source>
</evidence>
<dbReference type="EMBL" id="JBHSLI010000001">
    <property type="protein sequence ID" value="MFC5291475.1"/>
    <property type="molecule type" value="Genomic_DNA"/>
</dbReference>
<evidence type="ECO:0000256" key="1">
    <source>
        <dbReference type="SAM" id="Coils"/>
    </source>
</evidence>
<proteinExistence type="predicted"/>
<evidence type="ECO:0000313" key="2">
    <source>
        <dbReference type="EMBL" id="MFC5291475.1"/>
    </source>
</evidence>
<accession>A0ABW0EZ09</accession>
<reference evidence="3" key="1">
    <citation type="journal article" date="2019" name="Int. J. Syst. Evol. Microbiol.">
        <title>The Global Catalogue of Microorganisms (GCM) 10K type strain sequencing project: providing services to taxonomists for standard genome sequencing and annotation.</title>
        <authorList>
            <consortium name="The Broad Institute Genomics Platform"/>
            <consortium name="The Broad Institute Genome Sequencing Center for Infectious Disease"/>
            <person name="Wu L."/>
            <person name="Ma J."/>
        </authorList>
    </citation>
    <scope>NUCLEOTIDE SEQUENCE [LARGE SCALE GENOMIC DNA]</scope>
    <source>
        <strain evidence="3">CGMCC 1.15643</strain>
    </source>
</reference>
<keyword evidence="3" id="KW-1185">Reference proteome</keyword>
<dbReference type="Proteomes" id="UP001595976">
    <property type="component" value="Unassembled WGS sequence"/>
</dbReference>